<gene>
    <name evidence="1" type="ORF">Pint_09215</name>
</gene>
<dbReference type="EMBL" id="CM047745">
    <property type="protein sequence ID" value="KAJ0024308.1"/>
    <property type="molecule type" value="Genomic_DNA"/>
</dbReference>
<organism evidence="1 2">
    <name type="scientific">Pistacia integerrima</name>
    <dbReference type="NCBI Taxonomy" id="434235"/>
    <lineage>
        <taxon>Eukaryota</taxon>
        <taxon>Viridiplantae</taxon>
        <taxon>Streptophyta</taxon>
        <taxon>Embryophyta</taxon>
        <taxon>Tracheophyta</taxon>
        <taxon>Spermatophyta</taxon>
        <taxon>Magnoliopsida</taxon>
        <taxon>eudicotyledons</taxon>
        <taxon>Gunneridae</taxon>
        <taxon>Pentapetalae</taxon>
        <taxon>rosids</taxon>
        <taxon>malvids</taxon>
        <taxon>Sapindales</taxon>
        <taxon>Anacardiaceae</taxon>
        <taxon>Pistacia</taxon>
    </lineage>
</organism>
<accession>A0ACC0XU67</accession>
<proteinExistence type="predicted"/>
<evidence type="ECO:0000313" key="2">
    <source>
        <dbReference type="Proteomes" id="UP001163603"/>
    </source>
</evidence>
<sequence length="229" mass="26372">MEWQNFQEKQLEEEEMRVDMELGQFQNGGLFVKVMTDEQMELLRKQIAVYTMLCEQLAQMHKAFSVQHDITGMRFGNPYLDPLLTSGGQKITARQRWTPTPVQLQILERVYDECTGTPNKQKIQEITSELAQHGQISETNVYNWFQNRRARIKRKQSGGGSNMEESEADTHVESKNKNPESIQLFENSAARAEHIFSQSPDIGFEQLVGKMEGPGSYSPEWEVEGYSML</sequence>
<reference evidence="2" key="1">
    <citation type="journal article" date="2023" name="G3 (Bethesda)">
        <title>Genome assembly and association tests identify interacting loci associated with vigor, precocity, and sex in interspecific pistachio rootstocks.</title>
        <authorList>
            <person name="Palmer W."/>
            <person name="Jacygrad E."/>
            <person name="Sagayaradj S."/>
            <person name="Cavanaugh K."/>
            <person name="Han R."/>
            <person name="Bertier L."/>
            <person name="Beede B."/>
            <person name="Kafkas S."/>
            <person name="Golino D."/>
            <person name="Preece J."/>
            <person name="Michelmore R."/>
        </authorList>
    </citation>
    <scope>NUCLEOTIDE SEQUENCE [LARGE SCALE GENOMIC DNA]</scope>
</reference>
<dbReference type="Proteomes" id="UP001163603">
    <property type="component" value="Chromosome 10"/>
</dbReference>
<name>A0ACC0XU67_9ROSI</name>
<keyword evidence="2" id="KW-1185">Reference proteome</keyword>
<protein>
    <submittedName>
        <fullName evidence="1">Uncharacterized protein</fullName>
    </submittedName>
</protein>
<evidence type="ECO:0000313" key="1">
    <source>
        <dbReference type="EMBL" id="KAJ0024308.1"/>
    </source>
</evidence>
<comment type="caution">
    <text evidence="1">The sequence shown here is derived from an EMBL/GenBank/DDBJ whole genome shotgun (WGS) entry which is preliminary data.</text>
</comment>